<protein>
    <submittedName>
        <fullName evidence="1">Uncharacterized protein</fullName>
    </submittedName>
</protein>
<dbReference type="SUPFAM" id="SSF56281">
    <property type="entry name" value="Metallo-hydrolase/oxidoreductase"/>
    <property type="match status" value="1"/>
</dbReference>
<gene>
    <name evidence="1" type="ORF">PAXINDRAFT_169721</name>
</gene>
<proteinExistence type="predicted"/>
<dbReference type="Pfam" id="PF14234">
    <property type="entry name" value="DUF4336"/>
    <property type="match status" value="1"/>
</dbReference>
<sequence length="237" mass="26803">MSETVIREVAKDVWTFSRPFARYGVFPMGGRSTAIKLKDGGVWVLASTTLDAETKAKINELGNVKYIINPDAVHHLFLPEFKRAYPDAKVIGVADTIRGMTDQTFPFDGLWGRDPPDAQYGFEGDIKHCYFSGFRNKDVAFLHVASKSLIEADLLLNLPATEQYSKCSRWIPQATLKPDSWAHRKVIEGISVDVAAMKRDARTVASWDFDRIIPCHGDVIERDGNKVWRDAYKFFID</sequence>
<keyword evidence="2" id="KW-1185">Reference proteome</keyword>
<name>A0A0C9SXS3_PAXIN</name>
<dbReference type="HOGENOM" id="CLU_056292_1_0_1"/>
<dbReference type="InterPro" id="IPR025638">
    <property type="entry name" value="DUF4336"/>
</dbReference>
<dbReference type="PANTHER" id="PTHR33835:SF1">
    <property type="entry name" value="METALLO-BETA-LACTAMASE DOMAIN-CONTAINING PROTEIN"/>
    <property type="match status" value="1"/>
</dbReference>
<dbReference type="InterPro" id="IPR036866">
    <property type="entry name" value="RibonucZ/Hydroxyglut_hydro"/>
</dbReference>
<accession>A0A0C9SXS3</accession>
<dbReference type="PANTHER" id="PTHR33835">
    <property type="entry name" value="YALI0C07656P"/>
    <property type="match status" value="1"/>
</dbReference>
<dbReference type="OrthoDB" id="421671at2759"/>
<evidence type="ECO:0000313" key="2">
    <source>
        <dbReference type="Proteomes" id="UP000053647"/>
    </source>
</evidence>
<reference evidence="1 2" key="1">
    <citation type="submission" date="2014-06" db="EMBL/GenBank/DDBJ databases">
        <authorList>
            <consortium name="DOE Joint Genome Institute"/>
            <person name="Kuo A."/>
            <person name="Kohler A."/>
            <person name="Nagy L.G."/>
            <person name="Floudas D."/>
            <person name="Copeland A."/>
            <person name="Barry K.W."/>
            <person name="Cichocki N."/>
            <person name="Veneault-Fourrey C."/>
            <person name="LaButti K."/>
            <person name="Lindquist E.A."/>
            <person name="Lipzen A."/>
            <person name="Lundell T."/>
            <person name="Morin E."/>
            <person name="Murat C."/>
            <person name="Sun H."/>
            <person name="Tunlid A."/>
            <person name="Henrissat B."/>
            <person name="Grigoriev I.V."/>
            <person name="Hibbett D.S."/>
            <person name="Martin F."/>
            <person name="Nordberg H.P."/>
            <person name="Cantor M.N."/>
            <person name="Hua S.X."/>
        </authorList>
    </citation>
    <scope>NUCLEOTIDE SEQUENCE [LARGE SCALE GENOMIC DNA]</scope>
    <source>
        <strain evidence="1 2">ATCC 200175</strain>
    </source>
</reference>
<evidence type="ECO:0000313" key="1">
    <source>
        <dbReference type="EMBL" id="KIJ14574.1"/>
    </source>
</evidence>
<organism evidence="1 2">
    <name type="scientific">Paxillus involutus ATCC 200175</name>
    <dbReference type="NCBI Taxonomy" id="664439"/>
    <lineage>
        <taxon>Eukaryota</taxon>
        <taxon>Fungi</taxon>
        <taxon>Dikarya</taxon>
        <taxon>Basidiomycota</taxon>
        <taxon>Agaricomycotina</taxon>
        <taxon>Agaricomycetes</taxon>
        <taxon>Agaricomycetidae</taxon>
        <taxon>Boletales</taxon>
        <taxon>Paxilineae</taxon>
        <taxon>Paxillaceae</taxon>
        <taxon>Paxillus</taxon>
    </lineage>
</organism>
<reference evidence="2" key="2">
    <citation type="submission" date="2015-01" db="EMBL/GenBank/DDBJ databases">
        <title>Evolutionary Origins and Diversification of the Mycorrhizal Mutualists.</title>
        <authorList>
            <consortium name="DOE Joint Genome Institute"/>
            <consortium name="Mycorrhizal Genomics Consortium"/>
            <person name="Kohler A."/>
            <person name="Kuo A."/>
            <person name="Nagy L.G."/>
            <person name="Floudas D."/>
            <person name="Copeland A."/>
            <person name="Barry K.W."/>
            <person name="Cichocki N."/>
            <person name="Veneault-Fourrey C."/>
            <person name="LaButti K."/>
            <person name="Lindquist E.A."/>
            <person name="Lipzen A."/>
            <person name="Lundell T."/>
            <person name="Morin E."/>
            <person name="Murat C."/>
            <person name="Riley R."/>
            <person name="Ohm R."/>
            <person name="Sun H."/>
            <person name="Tunlid A."/>
            <person name="Henrissat B."/>
            <person name="Grigoriev I.V."/>
            <person name="Hibbett D.S."/>
            <person name="Martin F."/>
        </authorList>
    </citation>
    <scope>NUCLEOTIDE SEQUENCE [LARGE SCALE GENOMIC DNA]</scope>
    <source>
        <strain evidence="2">ATCC 200175</strain>
    </source>
</reference>
<dbReference type="Proteomes" id="UP000053647">
    <property type="component" value="Unassembled WGS sequence"/>
</dbReference>
<dbReference type="EMBL" id="KN819342">
    <property type="protein sequence ID" value="KIJ14574.1"/>
    <property type="molecule type" value="Genomic_DNA"/>
</dbReference>
<dbReference type="AlphaFoldDB" id="A0A0C9SXS3"/>